<dbReference type="RefSeq" id="WP_274374154.1">
    <property type="nucleotide sequence ID" value="NZ_CP072943.1"/>
</dbReference>
<dbReference type="SUPFAM" id="SSF52540">
    <property type="entry name" value="P-loop containing nucleoside triphosphate hydrolases"/>
    <property type="match status" value="1"/>
</dbReference>
<dbReference type="PIRSF" id="PIRSF015617">
    <property type="entry name" value="Adensltrnsf_CobA"/>
    <property type="match status" value="1"/>
</dbReference>
<dbReference type="InterPro" id="IPR027417">
    <property type="entry name" value="P-loop_NTPase"/>
</dbReference>
<dbReference type="GO" id="GO:0009236">
    <property type="term" value="P:cobalamin biosynthetic process"/>
    <property type="evidence" value="ECO:0007669"/>
    <property type="project" value="InterPro"/>
</dbReference>
<dbReference type="NCBIfam" id="NF004637">
    <property type="entry name" value="PRK05986.1"/>
    <property type="match status" value="1"/>
</dbReference>
<dbReference type="NCBIfam" id="TIGR00708">
    <property type="entry name" value="cobA"/>
    <property type="match status" value="1"/>
</dbReference>
<keyword evidence="2" id="KW-1185">Reference proteome</keyword>
<evidence type="ECO:0000313" key="2">
    <source>
        <dbReference type="Proteomes" id="UP000671879"/>
    </source>
</evidence>
<sequence length="174" mass="19012">MAAKGLVQVYTGDGKGKTTCAIGLAIRLLGHGGRVAIVQFLKGWEGYGEVAFLEALPAVSLERTGRADFVRPRGPQPEDYAEAERGLRLAERRITSGEYDLVILDEINVALSYGLISTRTVLDMLKGRPAHVEVVLTGRNAPDPLLDAADLVTEMVNRRHPFERGIKAREGIEF</sequence>
<gene>
    <name evidence="1" type="primary">cobO</name>
    <name evidence="1" type="ORF">KAR29_02945</name>
</gene>
<dbReference type="EC" id="2.5.1.17" evidence="1"/>
<dbReference type="PANTHER" id="PTHR46638:SF1">
    <property type="entry name" value="CORRINOID ADENOSYLTRANSFERASE"/>
    <property type="match status" value="1"/>
</dbReference>
<dbReference type="InterPro" id="IPR003724">
    <property type="entry name" value="CblAdoTrfase_CobA"/>
</dbReference>
<dbReference type="EMBL" id="CP072943">
    <property type="protein sequence ID" value="QTX32889.1"/>
    <property type="molecule type" value="Genomic_DNA"/>
</dbReference>
<dbReference type="GO" id="GO:0008817">
    <property type="term" value="F:corrinoid adenosyltransferase activity"/>
    <property type="evidence" value="ECO:0007669"/>
    <property type="project" value="UniProtKB-EC"/>
</dbReference>
<evidence type="ECO:0000313" key="1">
    <source>
        <dbReference type="EMBL" id="QTX32889.1"/>
    </source>
</evidence>
<organism evidence="1 2">
    <name type="scientific">Aminithiophilus ramosus</name>
    <dbReference type="NCBI Taxonomy" id="3029084"/>
    <lineage>
        <taxon>Bacteria</taxon>
        <taxon>Thermotogati</taxon>
        <taxon>Synergistota</taxon>
        <taxon>Synergistia</taxon>
        <taxon>Synergistales</taxon>
        <taxon>Aminithiophilaceae</taxon>
        <taxon>Aminithiophilus</taxon>
    </lineage>
</organism>
<keyword evidence="1" id="KW-0808">Transferase</keyword>
<reference evidence="2" key="1">
    <citation type="submission" date="2021-04" db="EMBL/GenBank/DDBJ databases">
        <title>A novel Synergistetes isolate from a pyrite-forming mixed culture.</title>
        <authorList>
            <person name="Bunk B."/>
            <person name="Sproer C."/>
            <person name="Spring S."/>
            <person name="Pester M."/>
        </authorList>
    </citation>
    <scope>NUCLEOTIDE SEQUENCE [LARGE SCALE GENOMIC DNA]</scope>
    <source>
        <strain evidence="2">J.5.4.2-T.3.5.2</strain>
    </source>
</reference>
<proteinExistence type="predicted"/>
<dbReference type="PANTHER" id="PTHR46638">
    <property type="entry name" value="CORRINOID ADENOSYLTRANSFERASE"/>
    <property type="match status" value="1"/>
</dbReference>
<dbReference type="AlphaFoldDB" id="A0A9Q7EWK5"/>
<dbReference type="Pfam" id="PF02572">
    <property type="entry name" value="CobA_CobO_BtuR"/>
    <property type="match status" value="1"/>
</dbReference>
<dbReference type="Gene3D" id="3.40.50.300">
    <property type="entry name" value="P-loop containing nucleotide triphosphate hydrolases"/>
    <property type="match status" value="1"/>
</dbReference>
<accession>A0A9Q7EWK5</accession>
<protein>
    <submittedName>
        <fullName evidence="1">Cob(I)yrinic acid a,c-diamide adenosyltransferase</fullName>
        <ecNumber evidence="1">2.5.1.17</ecNumber>
    </submittedName>
</protein>
<dbReference type="KEGG" id="aram:KAR29_02945"/>
<dbReference type="Proteomes" id="UP000671879">
    <property type="component" value="Chromosome"/>
</dbReference>
<name>A0A9Q7EWK5_9BACT</name>
<dbReference type="CDD" id="cd00561">
    <property type="entry name" value="CobA_ACA"/>
    <property type="match status" value="1"/>
</dbReference>
<dbReference type="GO" id="GO:0005524">
    <property type="term" value="F:ATP binding"/>
    <property type="evidence" value="ECO:0007669"/>
    <property type="project" value="InterPro"/>
</dbReference>